<sequence length="254" mass="29326">MDLFNSRKSLQGESTQHESPPDLKAELDCLESDLSFLMKFTGIWFTNYSKETVEKTENKTIQKHRLSGNCYSLPFQMEFQLLEIQSNESISAAVTDLSIIMECGEYSDLSKFVSSAEERGNLLLFFRSLSSFAEWCEHRKCTFRHFKVVCDKTFCLFHPLSFLSVDINKSFIMKEQIEHKFLPMCKNGIFESTFPHFYGYSKIYFTYLYCDDMAVDICIITSLGGDVKMCLESGRSIYIEAKISSAKQRNDCGF</sequence>
<keyword evidence="3" id="KW-1185">Reference proteome</keyword>
<dbReference type="GO" id="GO:0000775">
    <property type="term" value="C:chromosome, centromeric region"/>
    <property type="evidence" value="ECO:0007669"/>
    <property type="project" value="InterPro"/>
</dbReference>
<evidence type="ECO:0000313" key="2">
    <source>
        <dbReference type="Ensembl" id="ENSGAGP00000013591.1"/>
    </source>
</evidence>
<dbReference type="AlphaFoldDB" id="A0A452HFH6"/>
<dbReference type="Pfam" id="PF13096">
    <property type="entry name" value="CENP-P"/>
    <property type="match status" value="1"/>
</dbReference>
<dbReference type="PANTHER" id="PTHR28577">
    <property type="entry name" value="CENTROMERE PROTEIN P"/>
    <property type="match status" value="1"/>
</dbReference>
<protein>
    <submittedName>
        <fullName evidence="2">Uncharacterized protein</fullName>
    </submittedName>
</protein>
<reference evidence="2" key="2">
    <citation type="submission" date="2025-08" db="UniProtKB">
        <authorList>
            <consortium name="Ensembl"/>
        </authorList>
    </citation>
    <scope>IDENTIFICATION</scope>
</reference>
<reference evidence="2" key="3">
    <citation type="submission" date="2025-09" db="UniProtKB">
        <authorList>
            <consortium name="Ensembl"/>
        </authorList>
    </citation>
    <scope>IDENTIFICATION</scope>
</reference>
<dbReference type="GO" id="GO:0034080">
    <property type="term" value="P:CENP-A containing chromatin assembly"/>
    <property type="evidence" value="ECO:0007669"/>
    <property type="project" value="InterPro"/>
</dbReference>
<accession>A0A452HFH6</accession>
<dbReference type="Proteomes" id="UP000291020">
    <property type="component" value="Unassembled WGS sequence"/>
</dbReference>
<dbReference type="GO" id="GO:0005634">
    <property type="term" value="C:nucleus"/>
    <property type="evidence" value="ECO:0007669"/>
    <property type="project" value="TreeGrafter"/>
</dbReference>
<dbReference type="Ensembl" id="ENSGAGT00000015557.1">
    <property type="protein sequence ID" value="ENSGAGP00000013591.1"/>
    <property type="gene ID" value="ENSGAGG00000010344.1"/>
</dbReference>
<dbReference type="PANTHER" id="PTHR28577:SF1">
    <property type="entry name" value="CENTROMERE PROTEIN P"/>
    <property type="match status" value="1"/>
</dbReference>
<evidence type="ECO:0000256" key="1">
    <source>
        <dbReference type="SAM" id="MobiDB-lite"/>
    </source>
</evidence>
<feature type="region of interest" description="Disordered" evidence="1">
    <location>
        <begin position="1"/>
        <end position="22"/>
    </location>
</feature>
<proteinExistence type="predicted"/>
<organism evidence="2 3">
    <name type="scientific">Gopherus agassizii</name>
    <name type="common">Agassiz's desert tortoise</name>
    <dbReference type="NCBI Taxonomy" id="38772"/>
    <lineage>
        <taxon>Eukaryota</taxon>
        <taxon>Metazoa</taxon>
        <taxon>Chordata</taxon>
        <taxon>Craniata</taxon>
        <taxon>Vertebrata</taxon>
        <taxon>Euteleostomi</taxon>
        <taxon>Archelosauria</taxon>
        <taxon>Testudinata</taxon>
        <taxon>Testudines</taxon>
        <taxon>Cryptodira</taxon>
        <taxon>Durocryptodira</taxon>
        <taxon>Testudinoidea</taxon>
        <taxon>Testudinidae</taxon>
        <taxon>Gopherus</taxon>
    </lineage>
</organism>
<reference evidence="3" key="1">
    <citation type="journal article" date="2017" name="PLoS ONE">
        <title>The Agassiz's desert tortoise genome provides a resource for the conservation of a threatened species.</title>
        <authorList>
            <person name="Tollis M."/>
            <person name="DeNardo D.F."/>
            <person name="Cornelius J.A."/>
            <person name="Dolby G.A."/>
            <person name="Edwards T."/>
            <person name="Henen B.T."/>
            <person name="Karl A.E."/>
            <person name="Murphy R.W."/>
            <person name="Kusumi K."/>
        </authorList>
    </citation>
    <scope>NUCLEOTIDE SEQUENCE [LARGE SCALE GENOMIC DNA]</scope>
</reference>
<dbReference type="InterPro" id="IPR027801">
    <property type="entry name" value="CENP-P"/>
</dbReference>
<feature type="compositionally biased region" description="Polar residues" evidence="1">
    <location>
        <begin position="1"/>
        <end position="14"/>
    </location>
</feature>
<evidence type="ECO:0000313" key="3">
    <source>
        <dbReference type="Proteomes" id="UP000291020"/>
    </source>
</evidence>
<name>A0A452HFH6_9SAUR</name>